<dbReference type="SUPFAM" id="SSF56281">
    <property type="entry name" value="Metallo-hydrolase/oxidoreductase"/>
    <property type="match status" value="1"/>
</dbReference>
<dbReference type="GO" id="GO:0070813">
    <property type="term" value="P:hydrogen sulfide metabolic process"/>
    <property type="evidence" value="ECO:0007669"/>
    <property type="project" value="TreeGrafter"/>
</dbReference>
<dbReference type="GeneID" id="54585020"/>
<dbReference type="AlphaFoldDB" id="A0A6A6I0Z8"/>
<accession>A0A6A6I0Z8</accession>
<dbReference type="PANTHER" id="PTHR43084">
    <property type="entry name" value="PERSULFIDE DIOXYGENASE ETHE1"/>
    <property type="match status" value="1"/>
</dbReference>
<dbReference type="GO" id="GO:0016787">
    <property type="term" value="F:hydrolase activity"/>
    <property type="evidence" value="ECO:0007669"/>
    <property type="project" value="UniProtKB-KW"/>
</dbReference>
<sequence length="329" mass="36676">MAPPMMFPSNKDEENPPTPQKNHTMSPAPEIHSRFEPKTSTWQYVVADPESREAVIIDSVLDFDPGSSRLSTETADSLLALVEEKKYKVTRILDTHVHADHLTASRYLQQQLEQRGQPRPAVCIGKRIQIVQSNLAPRYGVDSSELEGAFDYLFDDDEHFSVGTIDAYVMHLPGHTPDHLGYVIGKNVFTGDSIFNPDVGSARCDFPGGSADALYNSMQSLLSLPPDYRLYTGHDYPPEGRAPSEDGNKWKAYTTVEEQKATNKHVGNCAPKEDFVQWRAERDSTLGEPRLLHQSLQVNMRGGHLPRKSANGDMLLHVPLKVPQSLACL</sequence>
<gene>
    <name evidence="4" type="ORF">BU26DRAFT_543386</name>
</gene>
<dbReference type="Proteomes" id="UP000800094">
    <property type="component" value="Unassembled WGS sequence"/>
</dbReference>
<evidence type="ECO:0000259" key="3">
    <source>
        <dbReference type="SMART" id="SM00849"/>
    </source>
</evidence>
<dbReference type="GO" id="GO:0050313">
    <property type="term" value="F:sulfur dioxygenase activity"/>
    <property type="evidence" value="ECO:0007669"/>
    <property type="project" value="InterPro"/>
</dbReference>
<organism evidence="4 5">
    <name type="scientific">Trematosphaeria pertusa</name>
    <dbReference type="NCBI Taxonomy" id="390896"/>
    <lineage>
        <taxon>Eukaryota</taxon>
        <taxon>Fungi</taxon>
        <taxon>Dikarya</taxon>
        <taxon>Ascomycota</taxon>
        <taxon>Pezizomycotina</taxon>
        <taxon>Dothideomycetes</taxon>
        <taxon>Pleosporomycetidae</taxon>
        <taxon>Pleosporales</taxon>
        <taxon>Massarineae</taxon>
        <taxon>Trematosphaeriaceae</taxon>
        <taxon>Trematosphaeria</taxon>
    </lineage>
</organism>
<keyword evidence="1" id="KW-0479">Metal-binding</keyword>
<dbReference type="SMART" id="SM00849">
    <property type="entry name" value="Lactamase_B"/>
    <property type="match status" value="1"/>
</dbReference>
<keyword evidence="4" id="KW-0378">Hydrolase</keyword>
<keyword evidence="5" id="KW-1185">Reference proteome</keyword>
<evidence type="ECO:0000256" key="1">
    <source>
        <dbReference type="ARBA" id="ARBA00022723"/>
    </source>
</evidence>
<dbReference type="OrthoDB" id="449487at2759"/>
<feature type="domain" description="Metallo-beta-lactamase" evidence="3">
    <location>
        <begin position="40"/>
        <end position="234"/>
    </location>
</feature>
<dbReference type="InterPro" id="IPR044528">
    <property type="entry name" value="POD-like_MBL-fold"/>
</dbReference>
<dbReference type="Pfam" id="PF00753">
    <property type="entry name" value="Lactamase_B"/>
    <property type="match status" value="1"/>
</dbReference>
<dbReference type="GO" id="GO:0046872">
    <property type="term" value="F:metal ion binding"/>
    <property type="evidence" value="ECO:0007669"/>
    <property type="project" value="UniProtKB-KW"/>
</dbReference>
<proteinExistence type="predicted"/>
<name>A0A6A6I0Z8_9PLEO</name>
<dbReference type="InterPro" id="IPR036866">
    <property type="entry name" value="RibonucZ/Hydroxyglut_hydro"/>
</dbReference>
<dbReference type="Gene3D" id="3.60.15.10">
    <property type="entry name" value="Ribonuclease Z/Hydroxyacylglutathione hydrolase-like"/>
    <property type="match status" value="1"/>
</dbReference>
<dbReference type="InterPro" id="IPR001279">
    <property type="entry name" value="Metallo-B-lactamas"/>
</dbReference>
<evidence type="ECO:0000313" key="4">
    <source>
        <dbReference type="EMBL" id="KAF2243991.1"/>
    </source>
</evidence>
<dbReference type="EMBL" id="ML987204">
    <property type="protein sequence ID" value="KAF2243991.1"/>
    <property type="molecule type" value="Genomic_DNA"/>
</dbReference>
<dbReference type="RefSeq" id="XP_033678995.1">
    <property type="nucleotide sequence ID" value="XM_033831690.1"/>
</dbReference>
<reference evidence="4" key="1">
    <citation type="journal article" date="2020" name="Stud. Mycol.">
        <title>101 Dothideomycetes genomes: a test case for predicting lifestyles and emergence of pathogens.</title>
        <authorList>
            <person name="Haridas S."/>
            <person name="Albert R."/>
            <person name="Binder M."/>
            <person name="Bloem J."/>
            <person name="Labutti K."/>
            <person name="Salamov A."/>
            <person name="Andreopoulos B."/>
            <person name="Baker S."/>
            <person name="Barry K."/>
            <person name="Bills G."/>
            <person name="Bluhm B."/>
            <person name="Cannon C."/>
            <person name="Castanera R."/>
            <person name="Culley D."/>
            <person name="Daum C."/>
            <person name="Ezra D."/>
            <person name="Gonzalez J."/>
            <person name="Henrissat B."/>
            <person name="Kuo A."/>
            <person name="Liang C."/>
            <person name="Lipzen A."/>
            <person name="Lutzoni F."/>
            <person name="Magnuson J."/>
            <person name="Mondo S."/>
            <person name="Nolan M."/>
            <person name="Ohm R."/>
            <person name="Pangilinan J."/>
            <person name="Park H.-J."/>
            <person name="Ramirez L."/>
            <person name="Alfaro M."/>
            <person name="Sun H."/>
            <person name="Tritt A."/>
            <person name="Yoshinaga Y."/>
            <person name="Zwiers L.-H."/>
            <person name="Turgeon B."/>
            <person name="Goodwin S."/>
            <person name="Spatafora J."/>
            <person name="Crous P."/>
            <person name="Grigoriev I."/>
        </authorList>
    </citation>
    <scope>NUCLEOTIDE SEQUENCE</scope>
    <source>
        <strain evidence="4">CBS 122368</strain>
    </source>
</reference>
<dbReference type="PANTHER" id="PTHR43084:SF1">
    <property type="entry name" value="PERSULFIDE DIOXYGENASE ETHE1, MITOCHONDRIAL"/>
    <property type="match status" value="1"/>
</dbReference>
<evidence type="ECO:0000313" key="5">
    <source>
        <dbReference type="Proteomes" id="UP000800094"/>
    </source>
</evidence>
<dbReference type="InterPro" id="IPR051682">
    <property type="entry name" value="Mito_Persulfide_Diox"/>
</dbReference>
<dbReference type="CDD" id="cd07724">
    <property type="entry name" value="POD-like_MBL-fold"/>
    <property type="match status" value="1"/>
</dbReference>
<dbReference type="GO" id="GO:0006749">
    <property type="term" value="P:glutathione metabolic process"/>
    <property type="evidence" value="ECO:0007669"/>
    <property type="project" value="InterPro"/>
</dbReference>
<feature type="region of interest" description="Disordered" evidence="2">
    <location>
        <begin position="1"/>
        <end position="36"/>
    </location>
</feature>
<protein>
    <submittedName>
        <fullName evidence="4">Metallo-hydrolase/oxidoreductase</fullName>
    </submittedName>
</protein>
<evidence type="ECO:0000256" key="2">
    <source>
        <dbReference type="SAM" id="MobiDB-lite"/>
    </source>
</evidence>